<dbReference type="GO" id="GO:0005737">
    <property type="term" value="C:cytoplasm"/>
    <property type="evidence" value="ECO:0007669"/>
    <property type="project" value="TreeGrafter"/>
</dbReference>
<reference evidence="3" key="1">
    <citation type="journal article" date="2014" name="Int. J. Syst. Evol. Microbiol.">
        <title>Complete genome sequence of Corynebacterium casei LMG S-19264T (=DSM 44701T), isolated from a smear-ripened cheese.</title>
        <authorList>
            <consortium name="US DOE Joint Genome Institute (JGI-PGF)"/>
            <person name="Walter F."/>
            <person name="Albersmeier A."/>
            <person name="Kalinowski J."/>
            <person name="Ruckert C."/>
        </authorList>
    </citation>
    <scope>NUCLEOTIDE SEQUENCE</scope>
    <source>
        <strain evidence="3">CGMCC 4.7312</strain>
    </source>
</reference>
<reference evidence="3" key="2">
    <citation type="submission" date="2020-09" db="EMBL/GenBank/DDBJ databases">
        <authorList>
            <person name="Sun Q."/>
            <person name="Zhou Y."/>
        </authorList>
    </citation>
    <scope>NUCLEOTIDE SEQUENCE</scope>
    <source>
        <strain evidence="3">CGMCC 4.7312</strain>
    </source>
</reference>
<evidence type="ECO:0000313" key="4">
    <source>
        <dbReference type="Proteomes" id="UP000608890"/>
    </source>
</evidence>
<dbReference type="SUPFAM" id="SSF52777">
    <property type="entry name" value="CoA-dependent acyltransferases"/>
    <property type="match status" value="2"/>
</dbReference>
<proteinExistence type="predicted"/>
<evidence type="ECO:0000259" key="2">
    <source>
        <dbReference type="Pfam" id="PF00668"/>
    </source>
</evidence>
<sequence>MSGSVVLEPRRSGLTSGPDAVVRFAGLRARESALTLGQLNILKWIEDAPDSFDTTLGSALVFPDGTRLADVVDTFAALIARYEGLRTVFDLGDRSRQRVLGSGALPIATYHVGSGGSEPADRDAVAAELERRWAPGLGCGPGHLPIWVVLAMRDGQVLAGHVRLSHLVVDLQGMALLGRDFYEMIGDPATRVPGPPRHQPVDQALQEGEPRLRRRVDRALRYRQGLLYQMPACLYPAPRGTGTGESVAVNLRSPAAALALRRLAARTGRSRPSAVLAAVCALLAQRTGSPDVVFPTLASNRFERHLRDHVGTLVQTVLTRVTVGTANFDEVIRRAWLAVVAASERGMYDVDRRVEIDRRVSSERGIHFSFEPLFNSPMVDRADERPPPTAEQPRSALAATTVSRESMRRTLTLLRFDLREYDDVMDLRLWTGDTSRVSADAVESMLRAVERVLVLAAESDLDHTALARALAVPPPPSGPDWRYDDSSWVELPEMRRMLADTFGPGRTLLLPERDGRQLVAYLVASESVTTPEQAHAACLAALPGRHTALAPRHYVLFRAAPDDPTDPAAWRSPLMEGSGRSG</sequence>
<evidence type="ECO:0000256" key="1">
    <source>
        <dbReference type="SAM" id="MobiDB-lite"/>
    </source>
</evidence>
<keyword evidence="4" id="KW-1185">Reference proteome</keyword>
<dbReference type="Gene3D" id="3.30.559.10">
    <property type="entry name" value="Chloramphenicol acetyltransferase-like domain"/>
    <property type="match status" value="1"/>
</dbReference>
<gene>
    <name evidence="3" type="ORF">GCM10011608_29080</name>
</gene>
<evidence type="ECO:0000313" key="3">
    <source>
        <dbReference type="EMBL" id="GGM42605.1"/>
    </source>
</evidence>
<protein>
    <recommendedName>
        <fullName evidence="2">Condensation domain-containing protein</fullName>
    </recommendedName>
</protein>
<dbReference type="GO" id="GO:0031177">
    <property type="term" value="F:phosphopantetheine binding"/>
    <property type="evidence" value="ECO:0007669"/>
    <property type="project" value="TreeGrafter"/>
</dbReference>
<comment type="caution">
    <text evidence="3">The sequence shown here is derived from an EMBL/GenBank/DDBJ whole genome shotgun (WGS) entry which is preliminary data.</text>
</comment>
<name>A0A917WZC9_9ACTN</name>
<dbReference type="RefSeq" id="WP_189044455.1">
    <property type="nucleotide sequence ID" value="NZ_BMNB01000012.1"/>
</dbReference>
<dbReference type="Gene3D" id="3.30.559.30">
    <property type="entry name" value="Nonribosomal peptide synthetase, condensation domain"/>
    <property type="match status" value="1"/>
</dbReference>
<dbReference type="PANTHER" id="PTHR45527">
    <property type="entry name" value="NONRIBOSOMAL PEPTIDE SYNTHETASE"/>
    <property type="match status" value="1"/>
</dbReference>
<feature type="region of interest" description="Disordered" evidence="1">
    <location>
        <begin position="379"/>
        <end position="401"/>
    </location>
</feature>
<dbReference type="GO" id="GO:0044550">
    <property type="term" value="P:secondary metabolite biosynthetic process"/>
    <property type="evidence" value="ECO:0007669"/>
    <property type="project" value="TreeGrafter"/>
</dbReference>
<dbReference type="Pfam" id="PF00668">
    <property type="entry name" value="Condensation"/>
    <property type="match status" value="1"/>
</dbReference>
<dbReference type="PANTHER" id="PTHR45527:SF1">
    <property type="entry name" value="FATTY ACID SYNTHASE"/>
    <property type="match status" value="1"/>
</dbReference>
<accession>A0A917WZC9</accession>
<dbReference type="EMBL" id="BMNB01000012">
    <property type="protein sequence ID" value="GGM42605.1"/>
    <property type="molecule type" value="Genomic_DNA"/>
</dbReference>
<dbReference type="GO" id="GO:0043041">
    <property type="term" value="P:amino acid activation for nonribosomal peptide biosynthetic process"/>
    <property type="evidence" value="ECO:0007669"/>
    <property type="project" value="TreeGrafter"/>
</dbReference>
<feature type="domain" description="Condensation" evidence="2">
    <location>
        <begin position="72"/>
        <end position="374"/>
    </location>
</feature>
<dbReference type="InterPro" id="IPR023213">
    <property type="entry name" value="CAT-like_dom_sf"/>
</dbReference>
<dbReference type="Proteomes" id="UP000608890">
    <property type="component" value="Unassembled WGS sequence"/>
</dbReference>
<dbReference type="GO" id="GO:0008610">
    <property type="term" value="P:lipid biosynthetic process"/>
    <property type="evidence" value="ECO:0007669"/>
    <property type="project" value="UniProtKB-ARBA"/>
</dbReference>
<dbReference type="InterPro" id="IPR001242">
    <property type="entry name" value="Condensation_dom"/>
</dbReference>
<dbReference type="AlphaFoldDB" id="A0A917WZC9"/>
<dbReference type="GO" id="GO:0003824">
    <property type="term" value="F:catalytic activity"/>
    <property type="evidence" value="ECO:0007669"/>
    <property type="project" value="InterPro"/>
</dbReference>
<organism evidence="3 4">
    <name type="scientific">Micromonospora sonchi</name>
    <dbReference type="NCBI Taxonomy" id="1763543"/>
    <lineage>
        <taxon>Bacteria</taxon>
        <taxon>Bacillati</taxon>
        <taxon>Actinomycetota</taxon>
        <taxon>Actinomycetes</taxon>
        <taxon>Micromonosporales</taxon>
        <taxon>Micromonosporaceae</taxon>
        <taxon>Micromonospora</taxon>
    </lineage>
</organism>